<dbReference type="Pfam" id="PF16486">
    <property type="entry name" value="ArgoN"/>
    <property type="match status" value="1"/>
</dbReference>
<organism evidence="3 4">
    <name type="scientific">Cladophialophora yegresii CBS 114405</name>
    <dbReference type="NCBI Taxonomy" id="1182544"/>
    <lineage>
        <taxon>Eukaryota</taxon>
        <taxon>Fungi</taxon>
        <taxon>Dikarya</taxon>
        <taxon>Ascomycota</taxon>
        <taxon>Pezizomycotina</taxon>
        <taxon>Eurotiomycetes</taxon>
        <taxon>Chaetothyriomycetidae</taxon>
        <taxon>Chaetothyriales</taxon>
        <taxon>Herpotrichiellaceae</taxon>
        <taxon>Cladophialophora</taxon>
    </lineage>
</organism>
<dbReference type="SUPFAM" id="SSF101690">
    <property type="entry name" value="PAZ domain"/>
    <property type="match status" value="1"/>
</dbReference>
<dbReference type="Gene3D" id="3.40.50.2300">
    <property type="match status" value="1"/>
</dbReference>
<evidence type="ECO:0000313" key="4">
    <source>
        <dbReference type="Proteomes" id="UP000019473"/>
    </source>
</evidence>
<dbReference type="InterPro" id="IPR012337">
    <property type="entry name" value="RNaseH-like_sf"/>
</dbReference>
<evidence type="ECO:0000256" key="1">
    <source>
        <dbReference type="SAM" id="MobiDB-lite"/>
    </source>
</evidence>
<accession>W9WTG8</accession>
<dbReference type="STRING" id="1182544.W9WTG8"/>
<feature type="compositionally biased region" description="Polar residues" evidence="1">
    <location>
        <begin position="202"/>
        <end position="218"/>
    </location>
</feature>
<dbReference type="Pfam" id="PF02171">
    <property type="entry name" value="Piwi"/>
    <property type="match status" value="2"/>
</dbReference>
<dbReference type="InterPro" id="IPR032474">
    <property type="entry name" value="Argonaute_N"/>
</dbReference>
<sequence>MDSNNRDTSQPPRGSGRGRGPGGGRGDQQRSRGGSRGSSWSTNQRRGSNARIGSGQGQHFGRAGTIHQRDSSNSGYGRGQQNFQGQGNVPSLDARARPFVPGHSNPQNQTPSGPHRSSNIGLPHGPGSRQDPPNDGSGRGRGLGRGRSPAGDQRSTSYQPLGPFENRRSSAYGYQQGQQDSRGSSSYNRGRGGSWSRGSAVRQGSKTLTDGQAPQGQPQLPYGQVTHLLANYFRITVGGIRTLYQYDISIVQVDKDGKPVEEKDSGRGTQGATQQPGTTNNQGKKKRIGIPGLKKRRLIAMALQKSQQARYFGPKVAIATDYHRKLIAEARLNFLDEATQSRVEIDETHGRQCTIHIVYADEFYSREDTREPDTQEPDDRERYAVTISGPVELPLETFLGRLHPTAPRTDAAAEALKEPVLDALNVIFSYRPFQQCFRADPDVLPNMSTTNGKRFFGIPTEPRVGTTTSTGPTLADGNSSGGGGLDSVPGFARSVRAVRSTDVKLLLNVHSVTSLFYHPTRVQDLIDLWMVKHRQPRTRTDFDELADFLTNLSVRTLHHGFFHRVTELPGCHENGRRVLPTVRNTAMRPQDRERPGMTVAEYFSHHHGIQYPDDGEDTYVVTVGEEAAAQTIPADRLTVMPGQRYTNPKELPFGATRRPNDNRDRVLGTGRDIFFGNTPDTKGAVQFGFDLAKELLRVTFIQLSLPRVQYRNSFNPELLVTLPRDQGPSDGSWNLLGQHFIRTSPGPRRWTYLAIQEHNGRRFDLREGNRFQTGLQNALNDAGMSNFIFRDWPNYLLTLPDFDTFPRKRRFDKLCGSVRQKFLEFEGEVDILLVILPDQKVDTYSAVKIAGDQILGIPTVCSILKKGRFSSNGTLNKNFAANLTMKMNLKTSTTSVNHQLADRAPILTAKTMIIGIDVTHKPSTALKGAPSIAAVVGSVDDQFAQWPVSLRLNPVQDVEESEVRPEEDDDGLGKGKGKAETIDKSKRSDTTATDAPKQAREKVLELEAMVFERLLDYWEHNHDMPDQIIIYRDGLSEGQFDMCRNEELPKIKRAIENLKRHRHEGHVKKNGGDAAELPDAATAVILVCAVKRNHTRFFPADSTIKNDSVYCGGVDKEGYYNYNPRPGTLIEDGVTYGDGQDFFLISQKAIIGTARPTHYVILGNETKHTRREIAEMTHNLCFLFGRSTRSVGVCPPVYYADLAAGRARCYARKIYNAPDRRVRYDDSIHRPELQVHDNLKKKMFYV</sequence>
<dbReference type="InterPro" id="IPR003165">
    <property type="entry name" value="Piwi"/>
</dbReference>
<dbReference type="Gene3D" id="3.30.420.10">
    <property type="entry name" value="Ribonuclease H-like superfamily/Ribonuclease H"/>
    <property type="match status" value="1"/>
</dbReference>
<feature type="compositionally biased region" description="Basic and acidic residues" evidence="1">
    <location>
        <begin position="971"/>
        <end position="989"/>
    </location>
</feature>
<dbReference type="RefSeq" id="XP_007754283.1">
    <property type="nucleotide sequence ID" value="XM_007756093.1"/>
</dbReference>
<feature type="compositionally biased region" description="Acidic residues" evidence="1">
    <location>
        <begin position="957"/>
        <end position="970"/>
    </location>
</feature>
<dbReference type="Proteomes" id="UP000019473">
    <property type="component" value="Unassembled WGS sequence"/>
</dbReference>
<dbReference type="PANTHER" id="PTHR22891">
    <property type="entry name" value="EUKARYOTIC TRANSLATION INITIATION FACTOR 2C"/>
    <property type="match status" value="1"/>
</dbReference>
<dbReference type="EMBL" id="AMGW01000002">
    <property type="protein sequence ID" value="EXJ61629.1"/>
    <property type="molecule type" value="Genomic_DNA"/>
</dbReference>
<dbReference type="InterPro" id="IPR036397">
    <property type="entry name" value="RNaseH_sf"/>
</dbReference>
<dbReference type="VEuPathDB" id="FungiDB:A1O7_02058"/>
<dbReference type="GeneID" id="19176668"/>
<keyword evidence="4" id="KW-1185">Reference proteome</keyword>
<feature type="compositionally biased region" description="Gly residues" evidence="1">
    <location>
        <begin position="15"/>
        <end position="26"/>
    </location>
</feature>
<feature type="region of interest" description="Disordered" evidence="1">
    <location>
        <begin position="258"/>
        <end position="289"/>
    </location>
</feature>
<dbReference type="SMART" id="SM00950">
    <property type="entry name" value="Piwi"/>
    <property type="match status" value="1"/>
</dbReference>
<feature type="domain" description="Piwi" evidence="2">
    <location>
        <begin position="831"/>
        <end position="1212"/>
    </location>
</feature>
<feature type="compositionally biased region" description="Low complexity" evidence="1">
    <location>
        <begin position="270"/>
        <end position="282"/>
    </location>
</feature>
<dbReference type="eggNOG" id="KOG1041">
    <property type="taxonomic scope" value="Eukaryota"/>
</dbReference>
<evidence type="ECO:0000259" key="2">
    <source>
        <dbReference type="PROSITE" id="PS50822"/>
    </source>
</evidence>
<name>W9WTG8_9EURO</name>
<proteinExistence type="predicted"/>
<dbReference type="GO" id="GO:0003676">
    <property type="term" value="F:nucleic acid binding"/>
    <property type="evidence" value="ECO:0007669"/>
    <property type="project" value="InterPro"/>
</dbReference>
<dbReference type="OrthoDB" id="10252740at2759"/>
<feature type="region of interest" description="Disordered" evidence="1">
    <location>
        <begin position="956"/>
        <end position="998"/>
    </location>
</feature>
<reference evidence="3 4" key="1">
    <citation type="submission" date="2013-03" db="EMBL/GenBank/DDBJ databases">
        <title>The Genome Sequence of Cladophialophora yegresii CBS 114405.</title>
        <authorList>
            <consortium name="The Broad Institute Genomics Platform"/>
            <person name="Cuomo C."/>
            <person name="de Hoog S."/>
            <person name="Gorbushina A."/>
            <person name="Walker B."/>
            <person name="Young S.K."/>
            <person name="Zeng Q."/>
            <person name="Gargeya S."/>
            <person name="Fitzgerald M."/>
            <person name="Haas B."/>
            <person name="Abouelleil A."/>
            <person name="Allen A.W."/>
            <person name="Alvarado L."/>
            <person name="Arachchi H.M."/>
            <person name="Berlin A.M."/>
            <person name="Chapman S.B."/>
            <person name="Gainer-Dewar J."/>
            <person name="Goldberg J."/>
            <person name="Griggs A."/>
            <person name="Gujja S."/>
            <person name="Hansen M."/>
            <person name="Howarth C."/>
            <person name="Imamovic A."/>
            <person name="Ireland A."/>
            <person name="Larimer J."/>
            <person name="McCowan C."/>
            <person name="Murphy C."/>
            <person name="Pearson M."/>
            <person name="Poon T.W."/>
            <person name="Priest M."/>
            <person name="Roberts A."/>
            <person name="Saif S."/>
            <person name="Shea T."/>
            <person name="Sisk P."/>
            <person name="Sykes S."/>
            <person name="Wortman J."/>
            <person name="Nusbaum C."/>
            <person name="Birren B."/>
        </authorList>
    </citation>
    <scope>NUCLEOTIDE SEQUENCE [LARGE SCALE GENOMIC DNA]</scope>
    <source>
        <strain evidence="3 4">CBS 114405</strain>
    </source>
</reference>
<evidence type="ECO:0000313" key="3">
    <source>
        <dbReference type="EMBL" id="EXJ61629.1"/>
    </source>
</evidence>
<dbReference type="SUPFAM" id="SSF53098">
    <property type="entry name" value="Ribonuclease H-like"/>
    <property type="match status" value="1"/>
</dbReference>
<dbReference type="PROSITE" id="PS50822">
    <property type="entry name" value="PIWI"/>
    <property type="match status" value="1"/>
</dbReference>
<dbReference type="AlphaFoldDB" id="W9WTG8"/>
<feature type="compositionally biased region" description="Polar residues" evidence="1">
    <location>
        <begin position="104"/>
        <end position="120"/>
    </location>
</feature>
<feature type="region of interest" description="Disordered" evidence="1">
    <location>
        <begin position="454"/>
        <end position="485"/>
    </location>
</feature>
<feature type="region of interest" description="Disordered" evidence="1">
    <location>
        <begin position="1"/>
        <end position="219"/>
    </location>
</feature>
<dbReference type="InterPro" id="IPR036085">
    <property type="entry name" value="PAZ_dom_sf"/>
</dbReference>
<protein>
    <recommendedName>
        <fullName evidence="2">Piwi domain-containing protein</fullName>
    </recommendedName>
</protein>
<comment type="caution">
    <text evidence="3">The sequence shown here is derived from an EMBL/GenBank/DDBJ whole genome shotgun (WGS) entry which is preliminary data.</text>
</comment>
<gene>
    <name evidence="3" type="ORF">A1O7_02058</name>
</gene>
<feature type="compositionally biased region" description="Low complexity" evidence="1">
    <location>
        <begin position="172"/>
        <end position="189"/>
    </location>
</feature>
<dbReference type="HOGENOM" id="CLU_004544_4_1_1"/>
<dbReference type="Gene3D" id="2.170.260.10">
    <property type="entry name" value="paz domain"/>
    <property type="match status" value="1"/>
</dbReference>